<feature type="region of interest" description="Disordered" evidence="1">
    <location>
        <begin position="1"/>
        <end position="22"/>
    </location>
</feature>
<reference evidence="2" key="1">
    <citation type="submission" date="2022-07" db="EMBL/GenBank/DDBJ databases">
        <title>Genome Sequence of Leucocoprinus birnbaumii.</title>
        <authorList>
            <person name="Buettner E."/>
        </authorList>
    </citation>
    <scope>NUCLEOTIDE SEQUENCE</scope>
    <source>
        <strain evidence="2">VT141</strain>
    </source>
</reference>
<protein>
    <submittedName>
        <fullName evidence="2">Uncharacterized protein</fullName>
    </submittedName>
</protein>
<evidence type="ECO:0000313" key="2">
    <source>
        <dbReference type="EMBL" id="KAJ3559254.1"/>
    </source>
</evidence>
<gene>
    <name evidence="2" type="ORF">NP233_g11313</name>
</gene>
<evidence type="ECO:0000313" key="3">
    <source>
        <dbReference type="Proteomes" id="UP001213000"/>
    </source>
</evidence>
<keyword evidence="3" id="KW-1185">Reference proteome</keyword>
<feature type="region of interest" description="Disordered" evidence="1">
    <location>
        <begin position="118"/>
        <end position="140"/>
    </location>
</feature>
<sequence>MPTASQLPLRTATVPAGTPAHEDIPRARGFKLADTFTKVMQLEDHPRVVEAVKTMIQESVDGWLDNAGDFPGLAENLRKGLPERFPTLFGNPHVGPYQERKRVGAALVYAKGRWYSSKSRDRNRRKTPRAAGRKEPSVRTRMETGNQGHRQVRQFLDSCTPKKMGFLLESFVEFGCHNRAYLETVANRSPAEIAAFLRAVVEHHPPAQVAGGGLSNMDVLTLQWHFGNYFS</sequence>
<dbReference type="AlphaFoldDB" id="A0AAD5VIR2"/>
<evidence type="ECO:0000256" key="1">
    <source>
        <dbReference type="SAM" id="MobiDB-lite"/>
    </source>
</evidence>
<organism evidence="2 3">
    <name type="scientific">Leucocoprinus birnbaumii</name>
    <dbReference type="NCBI Taxonomy" id="56174"/>
    <lineage>
        <taxon>Eukaryota</taxon>
        <taxon>Fungi</taxon>
        <taxon>Dikarya</taxon>
        <taxon>Basidiomycota</taxon>
        <taxon>Agaricomycotina</taxon>
        <taxon>Agaricomycetes</taxon>
        <taxon>Agaricomycetidae</taxon>
        <taxon>Agaricales</taxon>
        <taxon>Agaricineae</taxon>
        <taxon>Agaricaceae</taxon>
        <taxon>Leucocoprinus</taxon>
    </lineage>
</organism>
<comment type="caution">
    <text evidence="2">The sequence shown here is derived from an EMBL/GenBank/DDBJ whole genome shotgun (WGS) entry which is preliminary data.</text>
</comment>
<dbReference type="EMBL" id="JANIEX010001325">
    <property type="protein sequence ID" value="KAJ3559254.1"/>
    <property type="molecule type" value="Genomic_DNA"/>
</dbReference>
<dbReference type="Proteomes" id="UP001213000">
    <property type="component" value="Unassembled WGS sequence"/>
</dbReference>
<name>A0AAD5VIR2_9AGAR</name>
<accession>A0AAD5VIR2</accession>
<proteinExistence type="predicted"/>